<dbReference type="GO" id="GO:0031201">
    <property type="term" value="C:SNARE complex"/>
    <property type="evidence" value="ECO:0007669"/>
    <property type="project" value="TreeGrafter"/>
</dbReference>
<keyword evidence="2 4" id="KW-0175">Coiled coil</keyword>
<feature type="coiled-coil region" evidence="4">
    <location>
        <begin position="64"/>
        <end position="124"/>
    </location>
</feature>
<dbReference type="GO" id="GO:0005484">
    <property type="term" value="F:SNAP receptor activity"/>
    <property type="evidence" value="ECO:0007669"/>
    <property type="project" value="InterPro"/>
</dbReference>
<dbReference type="PROSITE" id="PS00914">
    <property type="entry name" value="SYNTAXIN"/>
    <property type="match status" value="1"/>
</dbReference>
<dbReference type="InterPro" id="IPR045242">
    <property type="entry name" value="Syntaxin"/>
</dbReference>
<dbReference type="GO" id="GO:0000149">
    <property type="term" value="F:SNARE binding"/>
    <property type="evidence" value="ECO:0007669"/>
    <property type="project" value="TreeGrafter"/>
</dbReference>
<keyword evidence="7" id="KW-1185">Reference proteome</keyword>
<organism evidence="6 7">
    <name type="scientific">Mugilogobius chulae</name>
    <name type="common">yellowstripe goby</name>
    <dbReference type="NCBI Taxonomy" id="88201"/>
    <lineage>
        <taxon>Eukaryota</taxon>
        <taxon>Metazoa</taxon>
        <taxon>Chordata</taxon>
        <taxon>Craniata</taxon>
        <taxon>Vertebrata</taxon>
        <taxon>Euteleostomi</taxon>
        <taxon>Actinopterygii</taxon>
        <taxon>Neopterygii</taxon>
        <taxon>Teleostei</taxon>
        <taxon>Neoteleostei</taxon>
        <taxon>Acanthomorphata</taxon>
        <taxon>Gobiaria</taxon>
        <taxon>Gobiiformes</taxon>
        <taxon>Gobioidei</taxon>
        <taxon>Gobiidae</taxon>
        <taxon>Gobionellinae</taxon>
        <taxon>Mugilogobius</taxon>
    </lineage>
</organism>
<sequence length="306" mass="34805">MRPNENAALGEWTTVEWISEGLQQQCGLSAAAASAAGGGLKASFSPRTPEFEEREERRVLRGDVKSLIDKVTAQIEEVEKKQNEILCSQTQDKVKNTQELEKLNKDIKKNSAQIQDKLKSMQNDRPTGDESVSVFQRIYKNQHAHLTRCFVELMRRYYKAQTNFRDKCKAHIQRQLEIVDKVTTDAELEEMLNCDGLSIFISDVKSDSRASSQALNEIESRHFDILSLESSIKELQEIFMDIAVLVETQGELINNIEKNVTSAAEYVDRSRAETHIAVEYKKSTFKLVPPALLRSLRKHNKTATKT</sequence>
<evidence type="ECO:0000313" key="6">
    <source>
        <dbReference type="EMBL" id="KAK7916416.1"/>
    </source>
</evidence>
<dbReference type="GO" id="GO:0048278">
    <property type="term" value="P:vesicle docking"/>
    <property type="evidence" value="ECO:0007669"/>
    <property type="project" value="TreeGrafter"/>
</dbReference>
<accession>A0AAW0PAE3</accession>
<feature type="domain" description="T-SNARE coiled-coil homology" evidence="5">
    <location>
        <begin position="215"/>
        <end position="277"/>
    </location>
</feature>
<dbReference type="Gene3D" id="1.20.5.110">
    <property type="match status" value="1"/>
</dbReference>
<dbReference type="EMBL" id="JBBPFD010000008">
    <property type="protein sequence ID" value="KAK7916416.1"/>
    <property type="molecule type" value="Genomic_DNA"/>
</dbReference>
<evidence type="ECO:0000256" key="4">
    <source>
        <dbReference type="SAM" id="Coils"/>
    </source>
</evidence>
<dbReference type="PROSITE" id="PS50192">
    <property type="entry name" value="T_SNARE"/>
    <property type="match status" value="1"/>
</dbReference>
<dbReference type="Gene3D" id="1.20.58.70">
    <property type="match status" value="1"/>
</dbReference>
<dbReference type="InterPro" id="IPR000727">
    <property type="entry name" value="T_SNARE_dom"/>
</dbReference>
<evidence type="ECO:0000256" key="3">
    <source>
        <dbReference type="RuleBase" id="RU003858"/>
    </source>
</evidence>
<dbReference type="AlphaFoldDB" id="A0AAW0PAE3"/>
<evidence type="ECO:0000259" key="5">
    <source>
        <dbReference type="PROSITE" id="PS50192"/>
    </source>
</evidence>
<dbReference type="InterPro" id="IPR010989">
    <property type="entry name" value="SNARE"/>
</dbReference>
<dbReference type="SMART" id="SM00397">
    <property type="entry name" value="t_SNARE"/>
    <property type="match status" value="1"/>
</dbReference>
<dbReference type="Proteomes" id="UP001460270">
    <property type="component" value="Unassembled WGS sequence"/>
</dbReference>
<dbReference type="Pfam" id="PF00804">
    <property type="entry name" value="Syntaxin"/>
    <property type="match status" value="1"/>
</dbReference>
<name>A0AAW0PAE3_9GOBI</name>
<dbReference type="CDD" id="cd00179">
    <property type="entry name" value="SynN"/>
    <property type="match status" value="1"/>
</dbReference>
<proteinExistence type="inferred from homology"/>
<dbReference type="GO" id="GO:0008021">
    <property type="term" value="C:synaptic vesicle"/>
    <property type="evidence" value="ECO:0007669"/>
    <property type="project" value="TreeGrafter"/>
</dbReference>
<evidence type="ECO:0000256" key="1">
    <source>
        <dbReference type="ARBA" id="ARBA00009063"/>
    </source>
</evidence>
<gene>
    <name evidence="6" type="ORF">WMY93_012177</name>
</gene>
<evidence type="ECO:0000256" key="2">
    <source>
        <dbReference type="ARBA" id="ARBA00023054"/>
    </source>
</evidence>
<dbReference type="PANTHER" id="PTHR19957">
    <property type="entry name" value="SYNTAXIN"/>
    <property type="match status" value="1"/>
</dbReference>
<dbReference type="GO" id="GO:0031629">
    <property type="term" value="P:synaptic vesicle fusion to presynaptic active zone membrane"/>
    <property type="evidence" value="ECO:0007669"/>
    <property type="project" value="TreeGrafter"/>
</dbReference>
<reference evidence="7" key="1">
    <citation type="submission" date="2024-04" db="EMBL/GenBank/DDBJ databases">
        <title>Salinicola lusitanus LLJ914,a marine bacterium isolated from the Okinawa Trough.</title>
        <authorList>
            <person name="Li J."/>
        </authorList>
    </citation>
    <scope>NUCLEOTIDE SEQUENCE [LARGE SCALE GENOMIC DNA]</scope>
</reference>
<dbReference type="PANTHER" id="PTHR19957:SF36">
    <property type="entry name" value="SYNTAXIN-2"/>
    <property type="match status" value="1"/>
</dbReference>
<protein>
    <recommendedName>
        <fullName evidence="5">t-SNARE coiled-coil homology domain-containing protein</fullName>
    </recommendedName>
</protein>
<evidence type="ECO:0000313" key="7">
    <source>
        <dbReference type="Proteomes" id="UP001460270"/>
    </source>
</evidence>
<comment type="caution">
    <text evidence="6">The sequence shown here is derived from an EMBL/GenBank/DDBJ whole genome shotgun (WGS) entry which is preliminary data.</text>
</comment>
<dbReference type="InterPro" id="IPR006012">
    <property type="entry name" value="Syntaxin/epimorphin_CS"/>
</dbReference>
<comment type="similarity">
    <text evidence="1 3">Belongs to the syntaxin family.</text>
</comment>
<dbReference type="SMART" id="SM00503">
    <property type="entry name" value="SynN"/>
    <property type="match status" value="1"/>
</dbReference>
<dbReference type="InterPro" id="IPR006011">
    <property type="entry name" value="Syntaxin_N"/>
</dbReference>
<dbReference type="GO" id="GO:0048787">
    <property type="term" value="C:presynaptic active zone membrane"/>
    <property type="evidence" value="ECO:0007669"/>
    <property type="project" value="TreeGrafter"/>
</dbReference>
<dbReference type="SUPFAM" id="SSF47661">
    <property type="entry name" value="t-snare proteins"/>
    <property type="match status" value="1"/>
</dbReference>
<dbReference type="GO" id="GO:0006886">
    <property type="term" value="P:intracellular protein transport"/>
    <property type="evidence" value="ECO:0007669"/>
    <property type="project" value="InterPro"/>
</dbReference>